<dbReference type="Proteomes" id="UP000447434">
    <property type="component" value="Chromosome 20"/>
</dbReference>
<keyword evidence="1" id="KW-0812">Transmembrane</keyword>
<organism evidence="2 3">
    <name type="scientific">Lupinus albus</name>
    <name type="common">White lupine</name>
    <name type="synonym">Lupinus termis</name>
    <dbReference type="NCBI Taxonomy" id="3870"/>
    <lineage>
        <taxon>Eukaryota</taxon>
        <taxon>Viridiplantae</taxon>
        <taxon>Streptophyta</taxon>
        <taxon>Embryophyta</taxon>
        <taxon>Tracheophyta</taxon>
        <taxon>Spermatophyta</taxon>
        <taxon>Magnoliopsida</taxon>
        <taxon>eudicotyledons</taxon>
        <taxon>Gunneridae</taxon>
        <taxon>Pentapetalae</taxon>
        <taxon>rosids</taxon>
        <taxon>fabids</taxon>
        <taxon>Fabales</taxon>
        <taxon>Fabaceae</taxon>
        <taxon>Papilionoideae</taxon>
        <taxon>50 kb inversion clade</taxon>
        <taxon>genistoids sensu lato</taxon>
        <taxon>core genistoids</taxon>
        <taxon>Genisteae</taxon>
        <taxon>Lupinus</taxon>
    </lineage>
</organism>
<keyword evidence="1" id="KW-1133">Transmembrane helix</keyword>
<evidence type="ECO:0000313" key="2">
    <source>
        <dbReference type="EMBL" id="KAE9591200.1"/>
    </source>
</evidence>
<reference evidence="3" key="1">
    <citation type="journal article" date="2020" name="Nat. Commun.">
        <title>Genome sequence of the cluster root forming white lupin.</title>
        <authorList>
            <person name="Hufnagel B."/>
            <person name="Marques A."/>
            <person name="Soriano A."/>
            <person name="Marques L."/>
            <person name="Divol F."/>
            <person name="Doumas P."/>
            <person name="Sallet E."/>
            <person name="Mancinotti D."/>
            <person name="Carrere S."/>
            <person name="Marande W."/>
            <person name="Arribat S."/>
            <person name="Keller J."/>
            <person name="Huneau C."/>
            <person name="Blein T."/>
            <person name="Aime D."/>
            <person name="Laguerre M."/>
            <person name="Taylor J."/>
            <person name="Schubert V."/>
            <person name="Nelson M."/>
            <person name="Geu-Flores F."/>
            <person name="Crespi M."/>
            <person name="Gallardo-Guerrero K."/>
            <person name="Delaux P.-M."/>
            <person name="Salse J."/>
            <person name="Berges H."/>
            <person name="Guyot R."/>
            <person name="Gouzy J."/>
            <person name="Peret B."/>
        </authorList>
    </citation>
    <scope>NUCLEOTIDE SEQUENCE [LARGE SCALE GENOMIC DNA]</scope>
    <source>
        <strain evidence="3">cv. Amiga</strain>
    </source>
</reference>
<accession>A0A6A4NPR1</accession>
<evidence type="ECO:0000256" key="1">
    <source>
        <dbReference type="SAM" id="Phobius"/>
    </source>
</evidence>
<keyword evidence="3" id="KW-1185">Reference proteome</keyword>
<protein>
    <submittedName>
        <fullName evidence="2">Uncharacterized protein</fullName>
    </submittedName>
</protein>
<dbReference type="EMBL" id="WOCE01000020">
    <property type="protein sequence ID" value="KAE9591200.1"/>
    <property type="molecule type" value="Genomic_DNA"/>
</dbReference>
<feature type="transmembrane region" description="Helical" evidence="1">
    <location>
        <begin position="47"/>
        <end position="72"/>
    </location>
</feature>
<name>A0A6A4NPR1_LUPAL</name>
<dbReference type="AlphaFoldDB" id="A0A6A4NPR1"/>
<keyword evidence="1" id="KW-0472">Membrane</keyword>
<sequence>MKTKYVTRYKDPSIKSVSFVRQYLDTYVINTSHMKSPPPKLPPRLSVLGLIGTSSGIFLIAAILQLGIVLCICKRKNSSRRKDSLALACLNSEGFKVLSFSQINILTEDFKNQIGSNLFIGMLPNNKLITVKDLSASIEERMFPILHLGL</sequence>
<gene>
    <name evidence="2" type="ORF">Lalb_Chr20g0115911</name>
</gene>
<evidence type="ECO:0000313" key="3">
    <source>
        <dbReference type="Proteomes" id="UP000447434"/>
    </source>
</evidence>
<proteinExistence type="predicted"/>
<comment type="caution">
    <text evidence="2">The sequence shown here is derived from an EMBL/GenBank/DDBJ whole genome shotgun (WGS) entry which is preliminary data.</text>
</comment>